<dbReference type="FunFam" id="2.40.10.10:FF:000068">
    <property type="entry name" value="transmembrane protease serine 2"/>
    <property type="match status" value="2"/>
</dbReference>
<accession>A0A336M333</accession>
<dbReference type="PROSITE" id="PS50240">
    <property type="entry name" value="TRYPSIN_DOM"/>
    <property type="match status" value="2"/>
</dbReference>
<protein>
    <submittedName>
        <fullName evidence="9">CSON011233 protein</fullName>
    </submittedName>
</protein>
<comment type="similarity">
    <text evidence="5">Belongs to the peptidase S1 family. CLIP subfamily.</text>
</comment>
<dbReference type="InterPro" id="IPR018114">
    <property type="entry name" value="TRYPSIN_HIS"/>
</dbReference>
<sequence>MKLLIVTLFALLAVASARINFDEVRPIEEKLLQDPDRYPLWTAFYSPHARGSGRIVGGSIADPGQFPYQCAQFISAAGGTYFCGCSIIGPRTILTAAHCVDEARSVEVILGAQNIRQNEPSQVVYEVPASSIKVHEKWDTRRILNDIAVINLSTDIKFNDRIQPISLPRWSDVAELYTGEACTTSGWGPSSSISDVLRWVETKVITNTECANVYGTIVTAGNICATGAGGKSSCNGDSGGPQTVVTKNGLTQVGIVSFGASAGCERGYPHAYTRITRFLDWIEANIASARVNFDEVRPIEEKLLQDPERYPLWTAFYGPDGSGRIVGGSIAQPGQFPYQCAQFISAAGGTYFCGCSIIGPRTILTAAHCVDEARSVEVILGAQNIRQNEPSQVVYEIPASSIKVHENWDTRRILNDIAVINLSTDIKFNDRIQPINLPKWSDVGELYTGEVCTTSGWGPSSSISDELRWVETQVITNTECANVYGTVVTAGNICASGTGGKSSCNGDSGGPQTVKTENGLTQVGIVSFGASAGCERGYPHAYTRITRFLDWIVANSEVEIRP</sequence>
<evidence type="ECO:0000256" key="5">
    <source>
        <dbReference type="ARBA" id="ARBA00024195"/>
    </source>
</evidence>
<reference evidence="8" key="1">
    <citation type="submission" date="2018-04" db="EMBL/GenBank/DDBJ databases">
        <authorList>
            <person name="Go L.Y."/>
            <person name="Mitchell J.A."/>
        </authorList>
    </citation>
    <scope>NUCLEOTIDE SEQUENCE</scope>
    <source>
        <tissue evidence="8">Whole organism</tissue>
    </source>
</reference>
<keyword evidence="4" id="KW-1015">Disulfide bond</keyword>
<reference evidence="9" key="2">
    <citation type="submission" date="2018-07" db="EMBL/GenBank/DDBJ databases">
        <authorList>
            <person name="Quirk P.G."/>
            <person name="Krulwich T.A."/>
        </authorList>
    </citation>
    <scope>NUCLEOTIDE SEQUENCE</scope>
</reference>
<keyword evidence="6" id="KW-0732">Signal</keyword>
<organism evidence="9">
    <name type="scientific">Culicoides sonorensis</name>
    <name type="common">Biting midge</name>
    <dbReference type="NCBI Taxonomy" id="179676"/>
    <lineage>
        <taxon>Eukaryota</taxon>
        <taxon>Metazoa</taxon>
        <taxon>Ecdysozoa</taxon>
        <taxon>Arthropoda</taxon>
        <taxon>Hexapoda</taxon>
        <taxon>Insecta</taxon>
        <taxon>Pterygota</taxon>
        <taxon>Neoptera</taxon>
        <taxon>Endopterygota</taxon>
        <taxon>Diptera</taxon>
        <taxon>Nematocera</taxon>
        <taxon>Chironomoidea</taxon>
        <taxon>Ceratopogonidae</taxon>
        <taxon>Ceratopogoninae</taxon>
        <taxon>Culicoides</taxon>
        <taxon>Monoculicoides</taxon>
    </lineage>
</organism>
<dbReference type="OMA" id="WIHENAG"/>
<feature type="chain" id="PRO_5036328640" evidence="6">
    <location>
        <begin position="18"/>
        <end position="562"/>
    </location>
</feature>
<dbReference type="PRINTS" id="PR00722">
    <property type="entry name" value="CHYMOTRYPSIN"/>
</dbReference>
<dbReference type="GO" id="GO:0006508">
    <property type="term" value="P:proteolysis"/>
    <property type="evidence" value="ECO:0007669"/>
    <property type="project" value="UniProtKB-KW"/>
</dbReference>
<proteinExistence type="inferred from homology"/>
<dbReference type="PROSITE" id="PS00134">
    <property type="entry name" value="TRYPSIN_HIS"/>
    <property type="match status" value="2"/>
</dbReference>
<dbReference type="InterPro" id="IPR001254">
    <property type="entry name" value="Trypsin_dom"/>
</dbReference>
<evidence type="ECO:0000256" key="1">
    <source>
        <dbReference type="ARBA" id="ARBA00022670"/>
    </source>
</evidence>
<dbReference type="SUPFAM" id="SSF50494">
    <property type="entry name" value="Trypsin-like serine proteases"/>
    <property type="match status" value="2"/>
</dbReference>
<feature type="domain" description="Peptidase S1" evidence="7">
    <location>
        <begin position="55"/>
        <end position="287"/>
    </location>
</feature>
<dbReference type="AlphaFoldDB" id="A0A336M333"/>
<keyword evidence="2" id="KW-0378">Hydrolase</keyword>
<dbReference type="PANTHER" id="PTHR24276:SF91">
    <property type="entry name" value="AT26814P-RELATED"/>
    <property type="match status" value="1"/>
</dbReference>
<feature type="domain" description="Peptidase S1" evidence="7">
    <location>
        <begin position="325"/>
        <end position="557"/>
    </location>
</feature>
<evidence type="ECO:0000256" key="2">
    <source>
        <dbReference type="ARBA" id="ARBA00022801"/>
    </source>
</evidence>
<keyword evidence="1" id="KW-0645">Protease</keyword>
<dbReference type="PANTHER" id="PTHR24276">
    <property type="entry name" value="POLYSERASE-RELATED"/>
    <property type="match status" value="1"/>
</dbReference>
<dbReference type="GO" id="GO:0004252">
    <property type="term" value="F:serine-type endopeptidase activity"/>
    <property type="evidence" value="ECO:0007669"/>
    <property type="project" value="InterPro"/>
</dbReference>
<evidence type="ECO:0000256" key="3">
    <source>
        <dbReference type="ARBA" id="ARBA00022825"/>
    </source>
</evidence>
<keyword evidence="3" id="KW-0720">Serine protease</keyword>
<dbReference type="SMART" id="SM00020">
    <property type="entry name" value="Tryp_SPc"/>
    <property type="match status" value="2"/>
</dbReference>
<evidence type="ECO:0000256" key="6">
    <source>
        <dbReference type="SAM" id="SignalP"/>
    </source>
</evidence>
<dbReference type="EMBL" id="UFQS01000481">
    <property type="protein sequence ID" value="SSX04311.1"/>
    <property type="molecule type" value="Genomic_DNA"/>
</dbReference>
<evidence type="ECO:0000313" key="9">
    <source>
        <dbReference type="EMBL" id="SSX24676.1"/>
    </source>
</evidence>
<dbReference type="Pfam" id="PF00089">
    <property type="entry name" value="Trypsin"/>
    <property type="match status" value="2"/>
</dbReference>
<dbReference type="InterPro" id="IPR050430">
    <property type="entry name" value="Peptidase_S1"/>
</dbReference>
<dbReference type="InterPro" id="IPR001314">
    <property type="entry name" value="Peptidase_S1A"/>
</dbReference>
<dbReference type="Gene3D" id="2.40.10.10">
    <property type="entry name" value="Trypsin-like serine proteases"/>
    <property type="match status" value="4"/>
</dbReference>
<dbReference type="CDD" id="cd00190">
    <property type="entry name" value="Tryp_SPc"/>
    <property type="match status" value="2"/>
</dbReference>
<evidence type="ECO:0000259" key="7">
    <source>
        <dbReference type="PROSITE" id="PS50240"/>
    </source>
</evidence>
<dbReference type="InterPro" id="IPR009003">
    <property type="entry name" value="Peptidase_S1_PA"/>
</dbReference>
<feature type="signal peptide" evidence="6">
    <location>
        <begin position="1"/>
        <end position="17"/>
    </location>
</feature>
<name>A0A336M333_CULSO</name>
<dbReference type="EMBL" id="UFQT01000481">
    <property type="protein sequence ID" value="SSX24676.1"/>
    <property type="molecule type" value="Genomic_DNA"/>
</dbReference>
<dbReference type="VEuPathDB" id="VectorBase:CSON011233"/>
<gene>
    <name evidence="9" type="primary">CSON011233</name>
</gene>
<evidence type="ECO:0000256" key="4">
    <source>
        <dbReference type="ARBA" id="ARBA00023157"/>
    </source>
</evidence>
<evidence type="ECO:0000313" key="8">
    <source>
        <dbReference type="EMBL" id="SSX04311.1"/>
    </source>
</evidence>
<dbReference type="InterPro" id="IPR043504">
    <property type="entry name" value="Peptidase_S1_PA_chymotrypsin"/>
</dbReference>